<accession>A0A7S2X561</accession>
<reference evidence="2" key="1">
    <citation type="submission" date="2021-01" db="EMBL/GenBank/DDBJ databases">
        <authorList>
            <person name="Corre E."/>
            <person name="Pelletier E."/>
            <person name="Niang G."/>
            <person name="Scheremetjew M."/>
            <person name="Finn R."/>
            <person name="Kale V."/>
            <person name="Holt S."/>
            <person name="Cochrane G."/>
            <person name="Meng A."/>
            <person name="Brown T."/>
            <person name="Cohen L."/>
        </authorList>
    </citation>
    <scope>NUCLEOTIDE SEQUENCE</scope>
    <source>
        <strain evidence="2">CCCM 845</strain>
    </source>
</reference>
<evidence type="ECO:0000256" key="1">
    <source>
        <dbReference type="SAM" id="Phobius"/>
    </source>
</evidence>
<dbReference type="EMBL" id="HBHN01001897">
    <property type="protein sequence ID" value="CAD9723645.1"/>
    <property type="molecule type" value="Transcribed_RNA"/>
</dbReference>
<organism evidence="2">
    <name type="scientific">Prorocentrum micans</name>
    <name type="common">Red tide dinoflagellate</name>
    <dbReference type="NCBI Taxonomy" id="2945"/>
    <lineage>
        <taxon>Eukaryota</taxon>
        <taxon>Sar</taxon>
        <taxon>Alveolata</taxon>
        <taxon>Dinophyceae</taxon>
        <taxon>Prorocentrales</taxon>
        <taxon>Prorocentraceae</taxon>
        <taxon>Prorocentrum</taxon>
    </lineage>
</organism>
<keyword evidence="1" id="KW-0812">Transmembrane</keyword>
<gene>
    <name evidence="2" type="ORF">PMIC02512_LOCUS657</name>
</gene>
<feature type="transmembrane region" description="Helical" evidence="1">
    <location>
        <begin position="16"/>
        <end position="36"/>
    </location>
</feature>
<sequence length="180" mass="20056">MATGCFNNTLLNGLKVFFFFFFFFVFECSLVSLNMCPLEKTSRSTNSLYAPPLVPRSALHAQCLREERGLRGEVLVLDAFLEAEGRADLCLVPAVVCKSLLVSRDDSWVDSDGMLTGFSVLQRSGLGLKIGIARRGWCRHGCAARSRARPPRGVNKTLERRNSNKYLSQNGYGCCQRYAT</sequence>
<keyword evidence="1" id="KW-0472">Membrane</keyword>
<protein>
    <submittedName>
        <fullName evidence="2">Uncharacterized protein</fullName>
    </submittedName>
</protein>
<evidence type="ECO:0000313" key="2">
    <source>
        <dbReference type="EMBL" id="CAD9723645.1"/>
    </source>
</evidence>
<keyword evidence="1" id="KW-1133">Transmembrane helix</keyword>
<name>A0A7S2X561_PROMC</name>
<dbReference type="AlphaFoldDB" id="A0A7S2X561"/>
<proteinExistence type="predicted"/>